<feature type="compositionally biased region" description="Basic and acidic residues" evidence="5">
    <location>
        <begin position="51"/>
        <end position="61"/>
    </location>
</feature>
<sequence>MDQDAFRKLVHDRTENGVTGPTPTSTNPSVSSRPTFFRRPGASRTQPLSQPKKDVSRHDDQAGGSFHGHGKPMYRDRAKERREGIVTDDFANPQTILDLLCSTSIEVPNEHEKSEQAVDDIHTDGEPLVGGSTPSNQYPFSGMVTKDSSGKGLDLSMLRKSREESKIQAAAEKSAKEAQDYVDSMYGATGPVACLNPVNQPIYDLGMRVGKPPPPRRQNELFFYGRTAFVWHLGFNAGIDGGAVGAYIGSNDMPSSAIRSKKDVQEDTTRVTPESRMIVEKLIGLFEFLKGDDSMSGDVVERPNLAASTDDSSAQPKKRIRKDLDVGRMSDSDSDSDSEERGMNQPVESSEKSKAAFTDKGDGSGSDIFSDAGSDYAPVINPKRKRVTSDTDSSSAAQPAVTLAPAPYFLIPADEDSDNEHGTVGSCALNPNLSGGAPSLSLSSIIKQNAEMLNALQGSGTAEKLVNVLSSAHAHSDLHSNPPVAPAGDPADSAALANPHRLVGFSALDAPDGTGTTHTYLDTFHSDGDSSASDDEPDYTQIDHGAHGNKKRQLGKFDFDTIEEWQSYKETQVHMPKAAFLFGVKAGERKSKLGAKGDGSDLGKSHGGNKMDRDYLMLDKVYRKKFGSGLDEDGSNVNGGGSNGGGSNGGGSVRVGSGRGSSSDRGGSGSQSDRGRNKRIKK</sequence>
<evidence type="ECO:0000313" key="8">
    <source>
        <dbReference type="EMBL" id="KAH6586801.1"/>
    </source>
</evidence>
<name>A0ABQ8EUW5_9FUNG</name>
<feature type="compositionally biased region" description="Polar residues" evidence="5">
    <location>
        <begin position="306"/>
        <end position="315"/>
    </location>
</feature>
<organism evidence="8 9">
    <name type="scientific">Batrachochytrium salamandrivorans</name>
    <dbReference type="NCBI Taxonomy" id="1357716"/>
    <lineage>
        <taxon>Eukaryota</taxon>
        <taxon>Fungi</taxon>
        <taxon>Fungi incertae sedis</taxon>
        <taxon>Chytridiomycota</taxon>
        <taxon>Chytridiomycota incertae sedis</taxon>
        <taxon>Chytridiomycetes</taxon>
        <taxon>Rhizophydiales</taxon>
        <taxon>Rhizophydiales incertae sedis</taxon>
        <taxon>Batrachochytrium</taxon>
    </lineage>
</organism>
<evidence type="ECO:0000313" key="9">
    <source>
        <dbReference type="Proteomes" id="UP001648503"/>
    </source>
</evidence>
<feature type="region of interest" description="Disordered" evidence="5">
    <location>
        <begin position="304"/>
        <end position="400"/>
    </location>
</feature>
<evidence type="ECO:0000256" key="1">
    <source>
        <dbReference type="ARBA" id="ARBA00004123"/>
    </source>
</evidence>
<gene>
    <name evidence="8" type="ORF">BASA50_000166</name>
</gene>
<feature type="compositionally biased region" description="Basic and acidic residues" evidence="5">
    <location>
        <begin position="322"/>
        <end position="331"/>
    </location>
</feature>
<feature type="region of interest" description="Disordered" evidence="5">
    <location>
        <begin position="628"/>
        <end position="682"/>
    </location>
</feature>
<keyword evidence="4" id="KW-0539">Nucleus</keyword>
<feature type="compositionally biased region" description="Low complexity" evidence="5">
    <location>
        <begin position="16"/>
        <end position="35"/>
    </location>
</feature>
<dbReference type="InterPro" id="IPR012916">
    <property type="entry name" value="RED_N"/>
</dbReference>
<feature type="compositionally biased region" description="Basic and acidic residues" evidence="5">
    <location>
        <begin position="1"/>
        <end position="15"/>
    </location>
</feature>
<feature type="domain" description="Protein RED C-terminal" evidence="6">
    <location>
        <begin position="527"/>
        <end position="625"/>
    </location>
</feature>
<keyword evidence="9" id="KW-1185">Reference proteome</keyword>
<dbReference type="EMBL" id="JAFCIX010000570">
    <property type="protein sequence ID" value="KAH6586801.1"/>
    <property type="molecule type" value="Genomic_DNA"/>
</dbReference>
<feature type="region of interest" description="Disordered" evidence="5">
    <location>
        <begin position="129"/>
        <end position="151"/>
    </location>
</feature>
<evidence type="ECO:0000259" key="6">
    <source>
        <dbReference type="Pfam" id="PF07807"/>
    </source>
</evidence>
<keyword evidence="3" id="KW-0677">Repeat</keyword>
<evidence type="ECO:0000256" key="5">
    <source>
        <dbReference type="SAM" id="MobiDB-lite"/>
    </source>
</evidence>
<dbReference type="Pfam" id="PF07808">
    <property type="entry name" value="RED_N"/>
    <property type="match status" value="1"/>
</dbReference>
<comment type="subcellular location">
    <subcellularLocation>
        <location evidence="1">Nucleus</location>
    </subcellularLocation>
</comment>
<feature type="region of interest" description="Disordered" evidence="5">
    <location>
        <begin position="1"/>
        <end position="89"/>
    </location>
</feature>
<feature type="region of interest" description="Disordered" evidence="5">
    <location>
        <begin position="591"/>
        <end position="610"/>
    </location>
</feature>
<dbReference type="InterPro" id="IPR039896">
    <property type="entry name" value="Red-like"/>
</dbReference>
<evidence type="ECO:0000259" key="7">
    <source>
        <dbReference type="Pfam" id="PF07808"/>
    </source>
</evidence>
<dbReference type="PANTHER" id="PTHR12765">
    <property type="entry name" value="RED PROTEIN IK FACTOR CYTOKINE IK"/>
    <property type="match status" value="1"/>
</dbReference>
<reference evidence="8 9" key="1">
    <citation type="submission" date="2021-02" db="EMBL/GenBank/DDBJ databases">
        <title>Variation within the Batrachochytrium salamandrivorans European outbreak.</title>
        <authorList>
            <person name="Kelly M."/>
            <person name="Pasmans F."/>
            <person name="Shea T.P."/>
            <person name="Munoz J.F."/>
            <person name="Carranza S."/>
            <person name="Cuomo C.A."/>
            <person name="Martel A."/>
        </authorList>
    </citation>
    <scope>NUCLEOTIDE SEQUENCE [LARGE SCALE GENOMIC DNA]</scope>
    <source>
        <strain evidence="8 9">AMFP18/2</strain>
    </source>
</reference>
<feature type="region of interest" description="Disordered" evidence="5">
    <location>
        <begin position="524"/>
        <end position="550"/>
    </location>
</feature>
<feature type="domain" description="RED-like N-terminal" evidence="7">
    <location>
        <begin position="151"/>
        <end position="293"/>
    </location>
</feature>
<comment type="similarity">
    <text evidence="2">Belongs to the RED family.</text>
</comment>
<dbReference type="Proteomes" id="UP001648503">
    <property type="component" value="Unassembled WGS sequence"/>
</dbReference>
<feature type="compositionally biased region" description="Basic and acidic residues" evidence="5">
    <location>
        <begin position="349"/>
        <end position="362"/>
    </location>
</feature>
<feature type="compositionally biased region" description="Gly residues" evidence="5">
    <location>
        <begin position="637"/>
        <end position="659"/>
    </location>
</feature>
<feature type="region of interest" description="Disordered" evidence="5">
    <location>
        <begin position="475"/>
        <end position="495"/>
    </location>
</feature>
<comment type="caution">
    <text evidence="8">The sequence shown here is derived from an EMBL/GenBank/DDBJ whole genome shotgun (WGS) entry which is preliminary data.</text>
</comment>
<evidence type="ECO:0000256" key="3">
    <source>
        <dbReference type="ARBA" id="ARBA00022737"/>
    </source>
</evidence>
<protein>
    <submittedName>
        <fullName evidence="8">Uncharacterized protein</fullName>
    </submittedName>
</protein>
<feature type="compositionally biased region" description="Basic and acidic residues" evidence="5">
    <location>
        <begin position="73"/>
        <end position="85"/>
    </location>
</feature>
<feature type="compositionally biased region" description="Basic and acidic residues" evidence="5">
    <location>
        <begin position="598"/>
        <end position="610"/>
    </location>
</feature>
<evidence type="ECO:0000256" key="4">
    <source>
        <dbReference type="ARBA" id="ARBA00023242"/>
    </source>
</evidence>
<dbReference type="InterPro" id="IPR012492">
    <property type="entry name" value="RED_C"/>
</dbReference>
<proteinExistence type="inferred from homology"/>
<dbReference type="Pfam" id="PF07807">
    <property type="entry name" value="RED_C"/>
    <property type="match status" value="1"/>
</dbReference>
<accession>A0ABQ8EUW5</accession>
<evidence type="ECO:0000256" key="2">
    <source>
        <dbReference type="ARBA" id="ARBA00006660"/>
    </source>
</evidence>